<comment type="caution">
    <text evidence="1">The sequence shown here is derived from an EMBL/GenBank/DDBJ whole genome shotgun (WGS) entry which is preliminary data.</text>
</comment>
<dbReference type="Proteomes" id="UP000623467">
    <property type="component" value="Unassembled WGS sequence"/>
</dbReference>
<reference evidence="1" key="1">
    <citation type="submission" date="2020-05" db="EMBL/GenBank/DDBJ databases">
        <title>Mycena genomes resolve the evolution of fungal bioluminescence.</title>
        <authorList>
            <person name="Tsai I.J."/>
        </authorList>
    </citation>
    <scope>NUCLEOTIDE SEQUENCE</scope>
    <source>
        <strain evidence="1">160909Yilan</strain>
    </source>
</reference>
<evidence type="ECO:0000313" key="1">
    <source>
        <dbReference type="EMBL" id="KAF7357340.1"/>
    </source>
</evidence>
<dbReference type="SUPFAM" id="SSF56399">
    <property type="entry name" value="ADP-ribosylation"/>
    <property type="match status" value="1"/>
</dbReference>
<evidence type="ECO:0000313" key="2">
    <source>
        <dbReference type="Proteomes" id="UP000623467"/>
    </source>
</evidence>
<dbReference type="Gene3D" id="6.20.320.10">
    <property type="match status" value="1"/>
</dbReference>
<proteinExistence type="predicted"/>
<dbReference type="EMBL" id="JACAZH010000010">
    <property type="protein sequence ID" value="KAF7357340.1"/>
    <property type="molecule type" value="Genomic_DNA"/>
</dbReference>
<dbReference type="Gene3D" id="3.90.228.10">
    <property type="match status" value="1"/>
</dbReference>
<keyword evidence="2" id="KW-1185">Reference proteome</keyword>
<name>A0A8H7D0T3_9AGAR</name>
<sequence>MPLRRPRLMVALSPQDPTYIRLENHFQDGWTHPNKPKPQVHAIFSIRLDTQLSSCFFMEPVEAVCWATRKQGRNYVKKSDCLLCSVIRNSFDVSKCGKRHRFCRFGAGIYTTACSSKADDYFIGVPESPFRAVLVNRVVVGNPLIQQYNAEEITELPYGYHSVAGVPGGDLNYEETVVYNNDAIRPAYLIVYSAHQPSDKFRGNFSAFVARRQARKLTKVKKSH</sequence>
<dbReference type="AlphaFoldDB" id="A0A8H7D0T3"/>
<organism evidence="1 2">
    <name type="scientific">Mycena sanguinolenta</name>
    <dbReference type="NCBI Taxonomy" id="230812"/>
    <lineage>
        <taxon>Eukaryota</taxon>
        <taxon>Fungi</taxon>
        <taxon>Dikarya</taxon>
        <taxon>Basidiomycota</taxon>
        <taxon>Agaricomycotina</taxon>
        <taxon>Agaricomycetes</taxon>
        <taxon>Agaricomycetidae</taxon>
        <taxon>Agaricales</taxon>
        <taxon>Marasmiineae</taxon>
        <taxon>Mycenaceae</taxon>
        <taxon>Mycena</taxon>
    </lineage>
</organism>
<protein>
    <submittedName>
        <fullName evidence="1">PARP catalytic domain-containing protein</fullName>
    </submittedName>
</protein>
<dbReference type="OrthoDB" id="9514740at2759"/>
<accession>A0A8H7D0T3</accession>
<gene>
    <name evidence="1" type="ORF">MSAN_01329800</name>
</gene>